<sequence>MSRRFLPAIAAFAFVLAAAGCSAEPAAPAATAPQPAPSTSTAAVEIRARADGAPSAKEVVDTFAAAGLPVPDPRDNSGYCATGVTHCSEIMTTKAVTVYVFPDETTAQEYATAPDTHRTGVVVLDYAPANTPPDDRPKYENALTSLL</sequence>
<evidence type="ECO:0000313" key="3">
    <source>
        <dbReference type="Proteomes" id="UP000256913"/>
    </source>
</evidence>
<organism evidence="2 3">
    <name type="scientific">Asanoa ferruginea</name>
    <dbReference type="NCBI Taxonomy" id="53367"/>
    <lineage>
        <taxon>Bacteria</taxon>
        <taxon>Bacillati</taxon>
        <taxon>Actinomycetota</taxon>
        <taxon>Actinomycetes</taxon>
        <taxon>Micromonosporales</taxon>
        <taxon>Micromonosporaceae</taxon>
        <taxon>Asanoa</taxon>
    </lineage>
</organism>
<keyword evidence="3" id="KW-1185">Reference proteome</keyword>
<evidence type="ECO:0000313" key="2">
    <source>
        <dbReference type="EMBL" id="REF94439.1"/>
    </source>
</evidence>
<dbReference type="PROSITE" id="PS51257">
    <property type="entry name" value="PROKAR_LIPOPROTEIN"/>
    <property type="match status" value="1"/>
</dbReference>
<dbReference type="AlphaFoldDB" id="A0A3D9ZBW9"/>
<dbReference type="OrthoDB" id="3404323at2"/>
<gene>
    <name evidence="2" type="ORF">DFJ67_0359</name>
</gene>
<keyword evidence="1" id="KW-0732">Signal</keyword>
<proteinExistence type="predicted"/>
<dbReference type="EMBL" id="QUMQ01000001">
    <property type="protein sequence ID" value="REF94439.1"/>
    <property type="molecule type" value="Genomic_DNA"/>
</dbReference>
<protein>
    <recommendedName>
        <fullName evidence="4">Lipoprotein</fullName>
    </recommendedName>
</protein>
<comment type="caution">
    <text evidence="2">The sequence shown here is derived from an EMBL/GenBank/DDBJ whole genome shotgun (WGS) entry which is preliminary data.</text>
</comment>
<dbReference type="Proteomes" id="UP000256913">
    <property type="component" value="Unassembled WGS sequence"/>
</dbReference>
<evidence type="ECO:0008006" key="4">
    <source>
        <dbReference type="Google" id="ProtNLM"/>
    </source>
</evidence>
<reference evidence="2 3" key="1">
    <citation type="submission" date="2018-08" db="EMBL/GenBank/DDBJ databases">
        <title>Sequencing the genomes of 1000 actinobacteria strains.</title>
        <authorList>
            <person name="Klenk H.-P."/>
        </authorList>
    </citation>
    <scope>NUCLEOTIDE SEQUENCE [LARGE SCALE GENOMIC DNA]</scope>
    <source>
        <strain evidence="2 3">DSM 44099</strain>
    </source>
</reference>
<feature type="signal peptide" evidence="1">
    <location>
        <begin position="1"/>
        <end position="23"/>
    </location>
</feature>
<accession>A0A3D9ZBW9</accession>
<feature type="chain" id="PRO_5038970443" description="Lipoprotein" evidence="1">
    <location>
        <begin position="24"/>
        <end position="147"/>
    </location>
</feature>
<dbReference type="RefSeq" id="WP_147315389.1">
    <property type="nucleotide sequence ID" value="NZ_BONB01000066.1"/>
</dbReference>
<name>A0A3D9ZBW9_9ACTN</name>
<evidence type="ECO:0000256" key="1">
    <source>
        <dbReference type="SAM" id="SignalP"/>
    </source>
</evidence>